<accession>A0A919PU39</accession>
<dbReference type="RefSeq" id="WP_203851897.1">
    <property type="nucleotide sequence ID" value="NZ_BAAAVW010000027.1"/>
</dbReference>
<keyword evidence="1" id="KW-0472">Membrane</keyword>
<dbReference type="AlphaFoldDB" id="A0A919PU39"/>
<dbReference type="Proteomes" id="UP000660611">
    <property type="component" value="Unassembled WGS sequence"/>
</dbReference>
<protein>
    <submittedName>
        <fullName evidence="2">Uncharacterized protein</fullName>
    </submittedName>
</protein>
<feature type="transmembrane region" description="Helical" evidence="1">
    <location>
        <begin position="51"/>
        <end position="74"/>
    </location>
</feature>
<evidence type="ECO:0000256" key="1">
    <source>
        <dbReference type="SAM" id="Phobius"/>
    </source>
</evidence>
<gene>
    <name evidence="2" type="ORF">Dsi01nite_082830</name>
</gene>
<feature type="transmembrane region" description="Helical" evidence="1">
    <location>
        <begin position="12"/>
        <end position="39"/>
    </location>
</feature>
<keyword evidence="1" id="KW-0812">Transmembrane</keyword>
<reference evidence="2" key="1">
    <citation type="submission" date="2021-01" db="EMBL/GenBank/DDBJ databases">
        <title>Whole genome shotgun sequence of Dactylosporangium siamense NBRC 106093.</title>
        <authorList>
            <person name="Komaki H."/>
            <person name="Tamura T."/>
        </authorList>
    </citation>
    <scope>NUCLEOTIDE SEQUENCE</scope>
    <source>
        <strain evidence="2">NBRC 106093</strain>
    </source>
</reference>
<organism evidence="2 3">
    <name type="scientific">Dactylosporangium siamense</name>
    <dbReference type="NCBI Taxonomy" id="685454"/>
    <lineage>
        <taxon>Bacteria</taxon>
        <taxon>Bacillati</taxon>
        <taxon>Actinomycetota</taxon>
        <taxon>Actinomycetes</taxon>
        <taxon>Micromonosporales</taxon>
        <taxon>Micromonosporaceae</taxon>
        <taxon>Dactylosporangium</taxon>
    </lineage>
</organism>
<evidence type="ECO:0000313" key="3">
    <source>
        <dbReference type="Proteomes" id="UP000660611"/>
    </source>
</evidence>
<name>A0A919PU39_9ACTN</name>
<keyword evidence="1" id="KW-1133">Transmembrane helix</keyword>
<dbReference type="EMBL" id="BONQ01000129">
    <property type="protein sequence ID" value="GIG50242.1"/>
    <property type="molecule type" value="Genomic_DNA"/>
</dbReference>
<keyword evidence="3" id="KW-1185">Reference proteome</keyword>
<sequence>MMDRQPTSNRAPWVWPTVTVAVFLLGAAALCVAALSAVIADYDGITSWINAVALGSCCGAAVLVLLALPVAWFVHEAFRNG</sequence>
<evidence type="ECO:0000313" key="2">
    <source>
        <dbReference type="EMBL" id="GIG50242.1"/>
    </source>
</evidence>
<proteinExistence type="predicted"/>
<comment type="caution">
    <text evidence="2">The sequence shown here is derived from an EMBL/GenBank/DDBJ whole genome shotgun (WGS) entry which is preliminary data.</text>
</comment>